<dbReference type="PANTHER" id="PTHR48025">
    <property type="entry name" value="OS02G0815200 PROTEIN"/>
    <property type="match status" value="1"/>
</dbReference>
<keyword evidence="2" id="KW-0694">RNA-binding</keyword>
<comment type="caution">
    <text evidence="4">The sequence shown here is derived from an EMBL/GenBank/DDBJ whole genome shotgun (WGS) entry which is preliminary data.</text>
</comment>
<dbReference type="AlphaFoldDB" id="A0A1G1WB38"/>
<dbReference type="Gene3D" id="3.30.70.330">
    <property type="match status" value="1"/>
</dbReference>
<proteinExistence type="predicted"/>
<dbReference type="InterPro" id="IPR000504">
    <property type="entry name" value="RRM_dom"/>
</dbReference>
<evidence type="ECO:0000313" key="4">
    <source>
        <dbReference type="EMBL" id="OGY24834.1"/>
    </source>
</evidence>
<dbReference type="SMART" id="SM00360">
    <property type="entry name" value="RRM"/>
    <property type="match status" value="1"/>
</dbReference>
<dbReference type="InterPro" id="IPR035979">
    <property type="entry name" value="RBD_domain_sf"/>
</dbReference>
<dbReference type="InterPro" id="IPR050502">
    <property type="entry name" value="Euk_RNA-bind_prot"/>
</dbReference>
<name>A0A1G1WB38_9BACT</name>
<keyword evidence="1" id="KW-0677">Repeat</keyword>
<dbReference type="InterPro" id="IPR048289">
    <property type="entry name" value="RRM2_NsCP33-like"/>
</dbReference>
<evidence type="ECO:0000256" key="2">
    <source>
        <dbReference type="ARBA" id="ARBA00022884"/>
    </source>
</evidence>
<dbReference type="CDD" id="cd21608">
    <property type="entry name" value="RRM2_NsCP33_like"/>
    <property type="match status" value="1"/>
</dbReference>
<dbReference type="GO" id="GO:0003729">
    <property type="term" value="F:mRNA binding"/>
    <property type="evidence" value="ECO:0007669"/>
    <property type="project" value="TreeGrafter"/>
</dbReference>
<dbReference type="InterPro" id="IPR012677">
    <property type="entry name" value="Nucleotide-bd_a/b_plait_sf"/>
</dbReference>
<dbReference type="PANTHER" id="PTHR48025:SF1">
    <property type="entry name" value="RRM DOMAIN-CONTAINING PROTEIN"/>
    <property type="match status" value="1"/>
</dbReference>
<gene>
    <name evidence="4" type="ORF">A2Y57_00260</name>
</gene>
<dbReference type="Proteomes" id="UP000177103">
    <property type="component" value="Unassembled WGS sequence"/>
</dbReference>
<dbReference type="Pfam" id="PF00076">
    <property type="entry name" value="RRM_1"/>
    <property type="match status" value="1"/>
</dbReference>
<dbReference type="PROSITE" id="PS50102">
    <property type="entry name" value="RRM"/>
    <property type="match status" value="1"/>
</dbReference>
<organism evidence="4 5">
    <name type="scientific">Candidatus Woykebacteria bacterium RBG_13_40_7b</name>
    <dbReference type="NCBI Taxonomy" id="1802594"/>
    <lineage>
        <taxon>Bacteria</taxon>
        <taxon>Candidatus Woykeibacteriota</taxon>
    </lineage>
</organism>
<sequence length="83" mass="9401">MKLFIGNLPWKTTEEDLKSMFSEAGSPTSVNLITDRNTGRSRGFGFVEYETDEEGNKAIEQLNGKEIEDRKIVVNVARPLQPR</sequence>
<evidence type="ECO:0000256" key="1">
    <source>
        <dbReference type="ARBA" id="ARBA00022737"/>
    </source>
</evidence>
<evidence type="ECO:0000313" key="5">
    <source>
        <dbReference type="Proteomes" id="UP000177103"/>
    </source>
</evidence>
<dbReference type="SUPFAM" id="SSF54928">
    <property type="entry name" value="RNA-binding domain, RBD"/>
    <property type="match status" value="1"/>
</dbReference>
<dbReference type="EMBL" id="MHCQ01000012">
    <property type="protein sequence ID" value="OGY24834.1"/>
    <property type="molecule type" value="Genomic_DNA"/>
</dbReference>
<evidence type="ECO:0000259" key="3">
    <source>
        <dbReference type="PROSITE" id="PS50102"/>
    </source>
</evidence>
<protein>
    <recommendedName>
        <fullName evidence="3">RRM domain-containing protein</fullName>
    </recommendedName>
</protein>
<reference evidence="4 5" key="1">
    <citation type="journal article" date="2016" name="Nat. Commun.">
        <title>Thousands of microbial genomes shed light on interconnected biogeochemical processes in an aquifer system.</title>
        <authorList>
            <person name="Anantharaman K."/>
            <person name="Brown C.T."/>
            <person name="Hug L.A."/>
            <person name="Sharon I."/>
            <person name="Castelle C.J."/>
            <person name="Probst A.J."/>
            <person name="Thomas B.C."/>
            <person name="Singh A."/>
            <person name="Wilkins M.J."/>
            <person name="Karaoz U."/>
            <person name="Brodie E.L."/>
            <person name="Williams K.H."/>
            <person name="Hubbard S.S."/>
            <person name="Banfield J.F."/>
        </authorList>
    </citation>
    <scope>NUCLEOTIDE SEQUENCE [LARGE SCALE GENOMIC DNA]</scope>
</reference>
<accession>A0A1G1WB38</accession>
<feature type="domain" description="RRM" evidence="3">
    <location>
        <begin position="1"/>
        <end position="79"/>
    </location>
</feature>